<gene>
    <name evidence="1" type="ORF">Pan97_02660</name>
</gene>
<evidence type="ECO:0000313" key="2">
    <source>
        <dbReference type="Proteomes" id="UP000318626"/>
    </source>
</evidence>
<dbReference type="KEGG" id="bvo:Pan97_02660"/>
<keyword evidence="2" id="KW-1185">Reference proteome</keyword>
<proteinExistence type="predicted"/>
<sequence>MWQTENEEIAKLSLIPGGWYTTPQDGGSDSLYSGFLALL</sequence>
<dbReference type="AlphaFoldDB" id="A0A518C245"/>
<protein>
    <submittedName>
        <fullName evidence="1">Uncharacterized protein</fullName>
    </submittedName>
</protein>
<name>A0A518C245_9BACT</name>
<organism evidence="1 2">
    <name type="scientific">Bremerella volcania</name>
    <dbReference type="NCBI Taxonomy" id="2527984"/>
    <lineage>
        <taxon>Bacteria</taxon>
        <taxon>Pseudomonadati</taxon>
        <taxon>Planctomycetota</taxon>
        <taxon>Planctomycetia</taxon>
        <taxon>Pirellulales</taxon>
        <taxon>Pirellulaceae</taxon>
        <taxon>Bremerella</taxon>
    </lineage>
</organism>
<dbReference type="EMBL" id="CP036289">
    <property type="protein sequence ID" value="QDU73297.1"/>
    <property type="molecule type" value="Genomic_DNA"/>
</dbReference>
<accession>A0A518C245</accession>
<reference evidence="2" key="1">
    <citation type="submission" date="2019-02" db="EMBL/GenBank/DDBJ databases">
        <title>Deep-cultivation of Planctomycetes and their phenomic and genomic characterization uncovers novel biology.</title>
        <authorList>
            <person name="Wiegand S."/>
            <person name="Jogler M."/>
            <person name="Boedeker C."/>
            <person name="Pinto D."/>
            <person name="Vollmers J."/>
            <person name="Rivas-Marin E."/>
            <person name="Kohn T."/>
            <person name="Peeters S.H."/>
            <person name="Heuer A."/>
            <person name="Rast P."/>
            <person name="Oberbeckmann S."/>
            <person name="Bunk B."/>
            <person name="Jeske O."/>
            <person name="Meyerdierks A."/>
            <person name="Storesund J.E."/>
            <person name="Kallscheuer N."/>
            <person name="Luecker S."/>
            <person name="Lage O.M."/>
            <person name="Pohl T."/>
            <person name="Merkel B.J."/>
            <person name="Hornburger P."/>
            <person name="Mueller R.-W."/>
            <person name="Bruemmer F."/>
            <person name="Labrenz M."/>
            <person name="Spormann A.M."/>
            <person name="Op den Camp H."/>
            <person name="Overmann J."/>
            <person name="Amann R."/>
            <person name="Jetten M.S.M."/>
            <person name="Mascher T."/>
            <person name="Medema M.H."/>
            <person name="Devos D.P."/>
            <person name="Kaster A.-K."/>
            <person name="Ovreas L."/>
            <person name="Rohde M."/>
            <person name="Galperin M.Y."/>
            <person name="Jogler C."/>
        </authorList>
    </citation>
    <scope>NUCLEOTIDE SEQUENCE [LARGE SCALE GENOMIC DNA]</scope>
    <source>
        <strain evidence="2">Pan97</strain>
    </source>
</reference>
<evidence type="ECO:0000313" key="1">
    <source>
        <dbReference type="EMBL" id="QDU73297.1"/>
    </source>
</evidence>
<dbReference type="Proteomes" id="UP000318626">
    <property type="component" value="Chromosome"/>
</dbReference>